<dbReference type="Proteomes" id="UP000693946">
    <property type="component" value="Unassembled WGS sequence"/>
</dbReference>
<feature type="non-terminal residue" evidence="1">
    <location>
        <position position="1"/>
    </location>
</feature>
<evidence type="ECO:0000313" key="1">
    <source>
        <dbReference type="EMBL" id="KAG7468844.1"/>
    </source>
</evidence>
<comment type="caution">
    <text evidence="1">The sequence shown here is derived from an EMBL/GenBank/DDBJ whole genome shotgun (WGS) entry which is preliminary data.</text>
</comment>
<dbReference type="EMBL" id="JAGKHQ010000396">
    <property type="protein sequence ID" value="KAG7468844.1"/>
    <property type="molecule type" value="Genomic_DNA"/>
</dbReference>
<organism evidence="1 2">
    <name type="scientific">Solea senegalensis</name>
    <name type="common">Senegalese sole</name>
    <dbReference type="NCBI Taxonomy" id="28829"/>
    <lineage>
        <taxon>Eukaryota</taxon>
        <taxon>Metazoa</taxon>
        <taxon>Chordata</taxon>
        <taxon>Craniata</taxon>
        <taxon>Vertebrata</taxon>
        <taxon>Euteleostomi</taxon>
        <taxon>Actinopterygii</taxon>
        <taxon>Neopterygii</taxon>
        <taxon>Teleostei</taxon>
        <taxon>Neoteleostei</taxon>
        <taxon>Acanthomorphata</taxon>
        <taxon>Carangaria</taxon>
        <taxon>Pleuronectiformes</taxon>
        <taxon>Pleuronectoidei</taxon>
        <taxon>Soleidae</taxon>
        <taxon>Solea</taxon>
    </lineage>
</organism>
<sequence length="86" mass="9788">GSVICRSAWPRRIYHSLTRPTRRVCPQVSSCQSETSEQVWEPASCFHSSARCLQSLVFPPDLVSMTLTWILRLSRSTGSSNDRMMK</sequence>
<protein>
    <submittedName>
        <fullName evidence="1">Uncharacterized protein</fullName>
    </submittedName>
</protein>
<dbReference type="AlphaFoldDB" id="A0AAV6PJW3"/>
<keyword evidence="2" id="KW-1185">Reference proteome</keyword>
<accession>A0AAV6PJW3</accession>
<reference evidence="1 2" key="1">
    <citation type="journal article" date="2021" name="Sci. Rep.">
        <title>Chromosome anchoring in Senegalese sole (Solea senegalensis) reveals sex-associated markers and genome rearrangements in flatfish.</title>
        <authorList>
            <person name="Guerrero-Cozar I."/>
            <person name="Gomez-Garrido J."/>
            <person name="Berbel C."/>
            <person name="Martinez-Blanch J.F."/>
            <person name="Alioto T."/>
            <person name="Claros M.G."/>
            <person name="Gagnaire P.A."/>
            <person name="Manchado M."/>
        </authorList>
    </citation>
    <scope>NUCLEOTIDE SEQUENCE [LARGE SCALE GENOMIC DNA]</scope>
    <source>
        <strain evidence="1">Sse05_10M</strain>
    </source>
</reference>
<gene>
    <name evidence="1" type="ORF">JOB18_050019</name>
</gene>
<proteinExistence type="predicted"/>
<evidence type="ECO:0000313" key="2">
    <source>
        <dbReference type="Proteomes" id="UP000693946"/>
    </source>
</evidence>
<name>A0AAV6PJW3_SOLSE</name>